<accession>A0ABT4QWQ8</accession>
<dbReference type="RefSeq" id="WP_269906205.1">
    <property type="nucleotide sequence ID" value="NZ_JAPFQA010000006.1"/>
</dbReference>
<gene>
    <name evidence="1" type="ORF">OOJ09_16605</name>
</gene>
<evidence type="ECO:0000313" key="1">
    <source>
        <dbReference type="EMBL" id="MCZ8545814.1"/>
    </source>
</evidence>
<evidence type="ECO:0008006" key="3">
    <source>
        <dbReference type="Google" id="ProtNLM"/>
    </source>
</evidence>
<reference evidence="1" key="1">
    <citation type="submission" date="2022-11" db="EMBL/GenBank/DDBJ databases">
        <authorList>
            <person name="Coimbra C."/>
        </authorList>
    </citation>
    <scope>NUCLEOTIDE SEQUENCE</scope>
    <source>
        <strain evidence="1">Jales19</strain>
    </source>
</reference>
<name>A0ABT4QWQ8_9HYPH</name>
<keyword evidence="2" id="KW-1185">Reference proteome</keyword>
<dbReference type="Proteomes" id="UP001152178">
    <property type="component" value="Unassembled WGS sequence"/>
</dbReference>
<sequence>MRIVYFHSDTHAYDKAIYPGVGPAFARPFSWESRPISRISKGDCDCAIVDNRLEPGDIEQLTRHLALPPSRRPPLFFRVSDPDMPATTNPCTRFIFDCADHPGVHYATTYDPEGPVLAFMRLLRVSRVVRLPYAYDSSREIDIPLAGRRRRIFLSGSNSRTLYPLRYALRRSRSRLPWLRLVIVDLNHPGYPEDGQPPRHGITHARFVNFAAQFTHFFLCGARYNVELMKYVECAYAGCVPVGVPATSLSATAGQYFRPYTARGFDLLRDVCQAMPTLEERAAGYRAAMRELRAPARIVRDLVAEIRSIGPG</sequence>
<proteinExistence type="predicted"/>
<protein>
    <recommendedName>
        <fullName evidence="3">Glycosyl transferases group 1</fullName>
    </recommendedName>
</protein>
<organism evidence="1 2">
    <name type="scientific">Mesorhizobium qingshengii</name>
    <dbReference type="NCBI Taxonomy" id="1165689"/>
    <lineage>
        <taxon>Bacteria</taxon>
        <taxon>Pseudomonadati</taxon>
        <taxon>Pseudomonadota</taxon>
        <taxon>Alphaproteobacteria</taxon>
        <taxon>Hyphomicrobiales</taxon>
        <taxon>Phyllobacteriaceae</taxon>
        <taxon>Mesorhizobium</taxon>
    </lineage>
</organism>
<evidence type="ECO:0000313" key="2">
    <source>
        <dbReference type="Proteomes" id="UP001152178"/>
    </source>
</evidence>
<dbReference type="EMBL" id="JAPFQA010000006">
    <property type="protein sequence ID" value="MCZ8545814.1"/>
    <property type="molecule type" value="Genomic_DNA"/>
</dbReference>
<comment type="caution">
    <text evidence="1">The sequence shown here is derived from an EMBL/GenBank/DDBJ whole genome shotgun (WGS) entry which is preliminary data.</text>
</comment>